<dbReference type="OrthoDB" id="4847803at2759"/>
<dbReference type="Proteomes" id="UP000070054">
    <property type="component" value="Unassembled WGS sequence"/>
</dbReference>
<protein>
    <submittedName>
        <fullName evidence="2">Uncharacterized protein</fullName>
    </submittedName>
</protein>
<keyword evidence="3" id="KW-1185">Reference proteome</keyword>
<sequence>MPKANKKKLATAQAPSETSPKLTTSFINADPILGYKIRVLIHDFLKESKEPDAQRRIDSTTEVNYISGPYFDQEQAKQVKEATVDVELQISTSAATQDNHEGDENEERDSRVRISGLTVEEAIETVMNGFLDERRASGDARPCGPHDLAPMYAALFGKQLLELQSPRFLRRLRRSGV</sequence>
<evidence type="ECO:0000313" key="3">
    <source>
        <dbReference type="Proteomes" id="UP000070054"/>
    </source>
</evidence>
<name>A0A135SZH7_9PEZI</name>
<comment type="caution">
    <text evidence="2">The sequence shown here is derived from an EMBL/GenBank/DDBJ whole genome shotgun (WGS) entry which is preliminary data.</text>
</comment>
<organism evidence="2 3">
    <name type="scientific">Colletotrichum nymphaeae SA-01</name>
    <dbReference type="NCBI Taxonomy" id="1460502"/>
    <lineage>
        <taxon>Eukaryota</taxon>
        <taxon>Fungi</taxon>
        <taxon>Dikarya</taxon>
        <taxon>Ascomycota</taxon>
        <taxon>Pezizomycotina</taxon>
        <taxon>Sordariomycetes</taxon>
        <taxon>Hypocreomycetidae</taxon>
        <taxon>Glomerellales</taxon>
        <taxon>Glomerellaceae</taxon>
        <taxon>Colletotrichum</taxon>
        <taxon>Colletotrichum acutatum species complex</taxon>
    </lineage>
</organism>
<dbReference type="AlphaFoldDB" id="A0A135SZH7"/>
<gene>
    <name evidence="2" type="ORF">CNYM01_04624</name>
</gene>
<accession>A0A135SZH7</accession>
<dbReference type="EMBL" id="JEMN01001294">
    <property type="protein sequence ID" value="KXH41265.1"/>
    <property type="molecule type" value="Genomic_DNA"/>
</dbReference>
<feature type="region of interest" description="Disordered" evidence="1">
    <location>
        <begin position="1"/>
        <end position="21"/>
    </location>
</feature>
<evidence type="ECO:0000313" key="2">
    <source>
        <dbReference type="EMBL" id="KXH41265.1"/>
    </source>
</evidence>
<proteinExistence type="predicted"/>
<reference evidence="2 3" key="1">
    <citation type="submission" date="2014-02" db="EMBL/GenBank/DDBJ databases">
        <title>The genome sequence of Colletotrichum nymphaeae SA-01.</title>
        <authorList>
            <person name="Baroncelli R."/>
            <person name="Thon M.R."/>
        </authorList>
    </citation>
    <scope>NUCLEOTIDE SEQUENCE [LARGE SCALE GENOMIC DNA]</scope>
    <source>
        <strain evidence="2 3">SA-01</strain>
    </source>
</reference>
<evidence type="ECO:0000256" key="1">
    <source>
        <dbReference type="SAM" id="MobiDB-lite"/>
    </source>
</evidence>